<name>A0A377G7U0_9GAMM</name>
<organism evidence="3 4">
    <name type="scientific">Fluoribacter dumoffii</name>
    <dbReference type="NCBI Taxonomy" id="463"/>
    <lineage>
        <taxon>Bacteria</taxon>
        <taxon>Pseudomonadati</taxon>
        <taxon>Pseudomonadota</taxon>
        <taxon>Gammaproteobacteria</taxon>
        <taxon>Legionellales</taxon>
        <taxon>Legionellaceae</taxon>
        <taxon>Fluoribacter</taxon>
    </lineage>
</organism>
<keyword evidence="1" id="KW-0175">Coiled coil</keyword>
<dbReference type="RefSeq" id="WP_019349968.1">
    <property type="nucleotide sequence ID" value="NZ_UGGT01000001.1"/>
</dbReference>
<dbReference type="Proteomes" id="UP000254554">
    <property type="component" value="Unassembled WGS sequence"/>
</dbReference>
<sequence length="2089" mass="239619">MALSPEYRAKSLNELIKRCKTKLNEKKKQLLEALNNLAAQENVPLGFQSSEVIALIDKTLDTPFDDSTLPEVANSIYSKIQEQSERDTYENQRRTRANGYFDSRRIHQRSLQDQLQDHDVMALMPISNGNIDVLPPANRHDQIALALTQDALDAALKNKEIKHIFIPVGPGHWRGIYLTKPDVDTQKYQLELFDPYGPGGATAIEDFALSLLKKCGINKDKITITTTGPTYPQRDIYACGDFTCAYSNKKMKQLGGSLGSYNEHYINVLDTQGNKKDILRHTSREITKILAESQRIVSPQERVMEEPEELGQLSFTESEKREFLIRLGKLFADPDKIDKAVFDREIAQIKSTFGTLKSASLRELDAYGVFNADGSINKVVASYFEIKFDEKQIKKRQEAYGLKHLSLREMLVFEAVISAVIKDLVSENEKKQQRLQDELYALIKSSSNAPSKKREIEAQLDYLKSHPPGRGLAKECFLEFGKASKDLKLKNPLSMELTGLAKQIIGMGYYKYQDINISISSGPYTARSLIPAQTPELYESQRDIARYLSNILSNNVSHVFAVGRVYPYSLPQKAGDSKEGKQDEIAAADFINYFIPDAHGRVMLPDIPELKGIHITSRPVQKTGRFITYEITINGSSPIQVHHLPIQDQLPLKLTPEELAHVKNTGMQTLPGQNIHAHCRDGKKYSTQLAYLLASENPKYRQQNHEQLIAQMSAENSSPVSLDEEKLDLYVLYGILLKQEIDNYFQQMGTSKKLVHAEHKELFELMEKHQELSSIPPHQLEEWVATVAQNPLVSAPTKSLLTSIKSSGDFLLHAFREQWDLDRLELFFDLAARKGEYQAIRAELAKASPRYVQQAQEIPTKQMRYESLFVARLQDAYLKNWQGLSKDDLIVCGEVKLNVSETLNGILDAFTHYDPKKFKKTTFDNLRIEYQHCKKRLALLDKIDNVDYGLPDAELRQRSELIEQFLTLGYDHFEVEPSRIILKMHWIYQRLGELSALNELSPQQWDELKRQFTALKIIFEYIQQDEAQPDVLLTLDKLFKEKREYTTNPFKLAISKVKPRKENLDDFVGSLGFAVLNAAFDNLPAEYYGDNGNGAYSREINQLLEAISALAKTYEKPKNGIVDLTQERKVPTTEEYEKAREQVLQLIPQHVPFFINTTKSLRVRIENLSKDFQRLQNHYQLRTPEFEELTTRLAELKSECNKQDDVLNNQLLDKVEQQIHKVDSNKPDSSVTQYSKSLENILRINAIKSGASQAILDEIDYYESGAERKEPKDTSSLPKRPKLIVFDIDEVLIDVEANKLQRARELVNVLKFAEQKQIEVVLTTSHGRSLDIEKQTSIAKLISIIASESGIDITHKINYLNTLPLRQEKERIASYLQDKISSLQKEVERLKEQANGDQKKLEIVKNLQAKIDSFVEKAIIVKLTSDKFLNLEVVRRSHPFKDMNNYYQAVEGGVLKDFKNPELTKNIGISDFQEKREIWLELFKLAKVLMESKALRNPKPSLQTILKDIVFDAHNPELLQKKYGDLHQYIEALRRIGELKKYFTENGAQIESFYQSRLAEHKLMYEQEAVLHEDEIVFFESSQDVFDQAHQHTNYRPIKLSDSSKNSLAYMVDLNYEMGLYNGVIAYLNEDKEHAPKAYGPKAINKTLESYLSSIPNFAKYEFQHSPIVLHVKISTLLGKLPELNAKEAVQQRYKAQFMEAASTRFNQLPKELQDDFVTTYYRNTREALEAINQKLASLISSPPGLVQFQDELTKLQEQLNKIIEQDEKFSQRISPTFLGSEAKLMGSMIEKILSGNIDVLQVDANHVRFKEEHEKIRTMVYAESMANNPHLYLKAIHPALSEMDLFDKNFITEQYTFYVTQQLEKIITRYINAGSQDQVVPSLSSITDFFKKILISLDPEQNKEIFKTYRLLPLGRSLCDDLAKVVPFQNMVNHLNGEPEDGSNEVIAELLNQIASHASKIESSEEFKAKLFLDKAEHYLRAKDWNVGFQWNTHTITFEGQEKKIPKTVAKQLEIIRQARLNNKYLDAKEIFLRVGREKELSWRSSSPARKYYSLFKEGPCDSESKQETRLESDLDKEFSKLSAIKKP</sequence>
<evidence type="ECO:0000259" key="2">
    <source>
        <dbReference type="Pfam" id="PF18242"/>
    </source>
</evidence>
<protein>
    <recommendedName>
        <fullName evidence="2">Legionella ubiquitin-specific protease A domain-containing protein</fullName>
    </recommendedName>
</protein>
<dbReference type="GeneID" id="93292891"/>
<feature type="coiled-coil region" evidence="1">
    <location>
        <begin position="1746"/>
        <end position="1773"/>
    </location>
</feature>
<feature type="coiled-coil region" evidence="1">
    <location>
        <begin position="1366"/>
        <end position="1407"/>
    </location>
</feature>
<evidence type="ECO:0000313" key="4">
    <source>
        <dbReference type="Proteomes" id="UP000254554"/>
    </source>
</evidence>
<keyword evidence="4" id="KW-1185">Reference proteome</keyword>
<gene>
    <name evidence="3" type="ORF">NCTC11370_00472</name>
</gene>
<feature type="domain" description="Legionella ubiquitin-specific protease A" evidence="2">
    <location>
        <begin position="112"/>
        <end position="289"/>
    </location>
</feature>
<dbReference type="EMBL" id="UGGT01000001">
    <property type="protein sequence ID" value="STO20418.1"/>
    <property type="molecule type" value="Genomic_DNA"/>
</dbReference>
<accession>A0A377G7U0</accession>
<evidence type="ECO:0000256" key="1">
    <source>
        <dbReference type="SAM" id="Coils"/>
    </source>
</evidence>
<feature type="coiled-coil region" evidence="1">
    <location>
        <begin position="9"/>
        <end position="43"/>
    </location>
</feature>
<dbReference type="InterPro" id="IPR040938">
    <property type="entry name" value="LupA"/>
</dbReference>
<dbReference type="Pfam" id="PF18242">
    <property type="entry name" value="LupA"/>
    <property type="match status" value="1"/>
</dbReference>
<dbReference type="OrthoDB" id="5654331at2"/>
<proteinExistence type="predicted"/>
<reference evidence="3 4" key="1">
    <citation type="submission" date="2018-06" db="EMBL/GenBank/DDBJ databases">
        <authorList>
            <consortium name="Pathogen Informatics"/>
            <person name="Doyle S."/>
        </authorList>
    </citation>
    <scope>NUCLEOTIDE SEQUENCE [LARGE SCALE GENOMIC DNA]</scope>
    <source>
        <strain evidence="3 4">NCTC11370</strain>
    </source>
</reference>
<evidence type="ECO:0000313" key="3">
    <source>
        <dbReference type="EMBL" id="STO20418.1"/>
    </source>
</evidence>
<feature type="coiled-coil region" evidence="1">
    <location>
        <begin position="1158"/>
        <end position="1206"/>
    </location>
</feature>